<feature type="signal peptide" evidence="2">
    <location>
        <begin position="1"/>
        <end position="30"/>
    </location>
</feature>
<gene>
    <name evidence="3" type="ORF">ACFFQA_08470</name>
</gene>
<dbReference type="EMBL" id="JBHLZU010000006">
    <property type="protein sequence ID" value="MFB9903971.1"/>
    <property type="molecule type" value="Genomic_DNA"/>
</dbReference>
<evidence type="ECO:0000313" key="4">
    <source>
        <dbReference type="Proteomes" id="UP001589693"/>
    </source>
</evidence>
<keyword evidence="4" id="KW-1185">Reference proteome</keyword>
<proteinExistence type="predicted"/>
<reference evidence="3 4" key="1">
    <citation type="submission" date="2024-09" db="EMBL/GenBank/DDBJ databases">
        <authorList>
            <person name="Sun Q."/>
            <person name="Mori K."/>
        </authorList>
    </citation>
    <scope>NUCLEOTIDE SEQUENCE [LARGE SCALE GENOMIC DNA]</scope>
    <source>
        <strain evidence="3 4">TBRC 7907</strain>
    </source>
</reference>
<evidence type="ECO:0000256" key="2">
    <source>
        <dbReference type="SAM" id="SignalP"/>
    </source>
</evidence>
<evidence type="ECO:0008006" key="5">
    <source>
        <dbReference type="Google" id="ProtNLM"/>
    </source>
</evidence>
<accession>A0ABV5ZSV9</accession>
<organism evidence="3 4">
    <name type="scientific">Allokutzneria oryzae</name>
    <dbReference type="NCBI Taxonomy" id="1378989"/>
    <lineage>
        <taxon>Bacteria</taxon>
        <taxon>Bacillati</taxon>
        <taxon>Actinomycetota</taxon>
        <taxon>Actinomycetes</taxon>
        <taxon>Pseudonocardiales</taxon>
        <taxon>Pseudonocardiaceae</taxon>
        <taxon>Allokutzneria</taxon>
    </lineage>
</organism>
<keyword evidence="2" id="KW-0732">Signal</keyword>
<feature type="compositionally biased region" description="Low complexity" evidence="1">
    <location>
        <begin position="46"/>
        <end position="60"/>
    </location>
</feature>
<comment type="caution">
    <text evidence="3">The sequence shown here is derived from an EMBL/GenBank/DDBJ whole genome shotgun (WGS) entry which is preliminary data.</text>
</comment>
<sequence>MPTTAFRPRHTGSLVALTAAALVLTGCASAQVGEPVAMPGPPPTSAKPTSTSRTPTPTEPAGKATKPLTPAGAALKFGEEGVVEFESGSKVYTVGVSPTKVEKGSFEELASAGLKIEEKTSAGKVPYYVNYKMVNRMEGSVSSMTTPSRFGVLDKAGRAGSRILVLGVGSRLKLDKCAMPTVPRDWSTDQEYTGCDIHLLPEGQEVASVLYRLEGSGKTPIAWTA</sequence>
<feature type="region of interest" description="Disordered" evidence="1">
    <location>
        <begin position="34"/>
        <end position="69"/>
    </location>
</feature>
<evidence type="ECO:0000256" key="1">
    <source>
        <dbReference type="SAM" id="MobiDB-lite"/>
    </source>
</evidence>
<dbReference type="RefSeq" id="WP_377851129.1">
    <property type="nucleotide sequence ID" value="NZ_JBHLZU010000006.1"/>
</dbReference>
<dbReference type="Proteomes" id="UP001589693">
    <property type="component" value="Unassembled WGS sequence"/>
</dbReference>
<protein>
    <recommendedName>
        <fullName evidence="5">Lipoprotein</fullName>
    </recommendedName>
</protein>
<dbReference type="PROSITE" id="PS51257">
    <property type="entry name" value="PROKAR_LIPOPROTEIN"/>
    <property type="match status" value="1"/>
</dbReference>
<feature type="chain" id="PRO_5046987837" description="Lipoprotein" evidence="2">
    <location>
        <begin position="31"/>
        <end position="225"/>
    </location>
</feature>
<evidence type="ECO:0000313" key="3">
    <source>
        <dbReference type="EMBL" id="MFB9903971.1"/>
    </source>
</evidence>
<name>A0ABV5ZSV9_9PSEU</name>